<sequence length="666" mass="70843">MALRLQSNLLYGVSRVFNQQCGYILSDAQVAQANMRALINAVKTSELDPNAGKARPDQLMIQDDPAFLPDFALPGLEIDLSALDISTDESSRLSSILSPHSQRSSLSSHPDADESMLGLIIPSSASGGAGDLDVFILPGNNMSSAPRNASLGRFLEDEDEGFNLDPGFSIDADGNLIEERTPGPGAAPTGGVRLGSDSATSGRVRQELLEGLQAGQFEPSAMDPDLDLPRFDDDDIILPNAEPFPATAPSSVTGAGLLNLSPAVAQERESSESANAPLRRKRRETKALAVDESQELHNADLAQWKTDYSANMIEAKEAKQSHKAPAIAKKNAAFWVFGAGIGGVGAGLGSSKLKSPLDMFVGDAMMEALTGIKGSPARQKRARDDEEDHDSNSEGRRVRPRDGDGEQGGRGDQLTLIDDDGMMTFASYNIELGRHAQPPLPDQQGQDHSSVPWIAHSALGSLGSRQGSTAHGRGFASIVGGFPTSADAPSSLPGIGSAGPNSTDRRASRMPSASPLVVRGRERYSSLELPLHEGDDLFRGRLASSDQALDGFQLYGPAAAVDTQTTAQSQWLKATLNQEAQHFLEFVRAHIMTIPASVDEDEDEISGDGQLKGSVLFEDLLPPSQHSKQVASQALHHILALATKNFLNIQQNDPYGPIDLSLPPGF</sequence>
<evidence type="ECO:0008006" key="9">
    <source>
        <dbReference type="Google" id="ProtNLM"/>
    </source>
</evidence>
<dbReference type="Proteomes" id="UP001590951">
    <property type="component" value="Unassembled WGS sequence"/>
</dbReference>
<dbReference type="PANTHER" id="PTHR12585">
    <property type="entry name" value="SCC1 / RAD21 FAMILY MEMBER"/>
    <property type="match status" value="1"/>
</dbReference>
<dbReference type="InterPro" id="IPR039781">
    <property type="entry name" value="Rad21/Rec8-like"/>
</dbReference>
<evidence type="ECO:0000313" key="7">
    <source>
        <dbReference type="EMBL" id="KAL2056228.1"/>
    </source>
</evidence>
<dbReference type="PANTHER" id="PTHR12585:SF70">
    <property type="entry name" value="RAD21_REC8 N TERMINAL DOMAIN PROTEIN (AFU_ORTHOLOGUE AFUA_6G02900)"/>
    <property type="match status" value="1"/>
</dbReference>
<dbReference type="CDD" id="cd21789">
    <property type="entry name" value="Rad21_Rec8_M_SpRec8p-like"/>
    <property type="match status" value="1"/>
</dbReference>
<comment type="subcellular location">
    <subcellularLocation>
        <location evidence="1">Nucleus</location>
    </subcellularLocation>
</comment>
<dbReference type="InterPro" id="IPR006910">
    <property type="entry name" value="Rad21_Rec8_N"/>
</dbReference>
<feature type="domain" description="Rad21/Rec8-like protein N-terminal" evidence="6">
    <location>
        <begin position="1"/>
        <end position="55"/>
    </location>
</feature>
<name>A0ABR4BJW6_9LECA</name>
<protein>
    <recommendedName>
        <fullName evidence="9">Rad21/Rec8-like protein N-terminal domain-containing protein</fullName>
    </recommendedName>
</protein>
<feature type="compositionally biased region" description="Basic and acidic residues" evidence="4">
    <location>
        <begin position="390"/>
        <end position="409"/>
    </location>
</feature>
<feature type="region of interest" description="Disordered" evidence="4">
    <location>
        <begin position="263"/>
        <end position="283"/>
    </location>
</feature>
<evidence type="ECO:0000256" key="2">
    <source>
        <dbReference type="ARBA" id="ARBA00009870"/>
    </source>
</evidence>
<feature type="region of interest" description="Disordered" evidence="4">
    <location>
        <begin position="489"/>
        <end position="515"/>
    </location>
</feature>
<evidence type="ECO:0000256" key="1">
    <source>
        <dbReference type="ARBA" id="ARBA00004123"/>
    </source>
</evidence>
<dbReference type="Pfam" id="PF04825">
    <property type="entry name" value="Rad21_Rec8_N"/>
    <property type="match status" value="1"/>
</dbReference>
<dbReference type="InterPro" id="IPR006909">
    <property type="entry name" value="Rad21/Rec8_C_eu"/>
</dbReference>
<dbReference type="EMBL" id="JBHFEH010000008">
    <property type="protein sequence ID" value="KAL2056228.1"/>
    <property type="molecule type" value="Genomic_DNA"/>
</dbReference>
<reference evidence="7 8" key="1">
    <citation type="submission" date="2024-09" db="EMBL/GenBank/DDBJ databases">
        <title>Rethinking Asexuality: The Enigmatic Case of Functional Sexual Genes in Lepraria (Stereocaulaceae).</title>
        <authorList>
            <person name="Doellman M."/>
            <person name="Sun Y."/>
            <person name="Barcenas-Pena A."/>
            <person name="Lumbsch H.T."/>
            <person name="Grewe F."/>
        </authorList>
    </citation>
    <scope>NUCLEOTIDE SEQUENCE [LARGE SCALE GENOMIC DNA]</scope>
    <source>
        <strain evidence="7 8">Grewe 0041</strain>
    </source>
</reference>
<feature type="domain" description="Rad21/Rec8-like protein C-terminal eukaryotic" evidence="5">
    <location>
        <begin position="618"/>
        <end position="666"/>
    </location>
</feature>
<organism evidence="7 8">
    <name type="scientific">Lepraria finkii</name>
    <dbReference type="NCBI Taxonomy" id="1340010"/>
    <lineage>
        <taxon>Eukaryota</taxon>
        <taxon>Fungi</taxon>
        <taxon>Dikarya</taxon>
        <taxon>Ascomycota</taxon>
        <taxon>Pezizomycotina</taxon>
        <taxon>Lecanoromycetes</taxon>
        <taxon>OSLEUM clade</taxon>
        <taxon>Lecanoromycetidae</taxon>
        <taxon>Lecanorales</taxon>
        <taxon>Lecanorineae</taxon>
        <taxon>Stereocaulaceae</taxon>
        <taxon>Lepraria</taxon>
    </lineage>
</organism>
<dbReference type="Pfam" id="PF04824">
    <property type="entry name" value="Rad21_Rec8"/>
    <property type="match status" value="1"/>
</dbReference>
<feature type="region of interest" description="Disordered" evidence="4">
    <location>
        <begin position="371"/>
        <end position="418"/>
    </location>
</feature>
<dbReference type="SUPFAM" id="SSF46785">
    <property type="entry name" value="Winged helix' DNA-binding domain"/>
    <property type="match status" value="1"/>
</dbReference>
<evidence type="ECO:0000256" key="3">
    <source>
        <dbReference type="ARBA" id="ARBA00023242"/>
    </source>
</evidence>
<gene>
    <name evidence="7" type="ORF">ABVK25_003251</name>
</gene>
<proteinExistence type="inferred from homology"/>
<comment type="caution">
    <text evidence="7">The sequence shown here is derived from an EMBL/GenBank/DDBJ whole genome shotgun (WGS) entry which is preliminary data.</text>
</comment>
<evidence type="ECO:0000256" key="4">
    <source>
        <dbReference type="SAM" id="MobiDB-lite"/>
    </source>
</evidence>
<keyword evidence="8" id="KW-1185">Reference proteome</keyword>
<dbReference type="InterPro" id="IPR036390">
    <property type="entry name" value="WH_DNA-bd_sf"/>
</dbReference>
<evidence type="ECO:0000259" key="6">
    <source>
        <dbReference type="Pfam" id="PF04825"/>
    </source>
</evidence>
<accession>A0ABR4BJW6</accession>
<keyword evidence="3" id="KW-0539">Nucleus</keyword>
<comment type="similarity">
    <text evidence="2">Belongs to the rad21 family.</text>
</comment>
<evidence type="ECO:0000259" key="5">
    <source>
        <dbReference type="Pfam" id="PF04824"/>
    </source>
</evidence>
<evidence type="ECO:0000313" key="8">
    <source>
        <dbReference type="Proteomes" id="UP001590951"/>
    </source>
</evidence>